<reference evidence="6 7" key="1">
    <citation type="journal article" date="2021" name="Genome Biol. Evol.">
        <title>Complete Genome Sequencing of a Novel Gloeobacter Species from a Waterfall Cave in Mexico.</title>
        <authorList>
            <person name="Saw J.H."/>
            <person name="Cardona T."/>
            <person name="Montejano G."/>
        </authorList>
    </citation>
    <scope>NUCLEOTIDE SEQUENCE [LARGE SCALE GENOMIC DNA]</scope>
    <source>
        <strain evidence="6">MG652769</strain>
    </source>
</reference>
<feature type="domain" description="Glycosyl hydrolase family 13 catalytic" evidence="5">
    <location>
        <begin position="159"/>
        <end position="558"/>
    </location>
</feature>
<evidence type="ECO:0000313" key="6">
    <source>
        <dbReference type="EMBL" id="UFP96295.1"/>
    </source>
</evidence>
<keyword evidence="3" id="KW-0809">Transit peptide</keyword>
<dbReference type="InterPro" id="IPR011837">
    <property type="entry name" value="Glycogen_debranch_GlgX"/>
</dbReference>
<evidence type="ECO:0000256" key="2">
    <source>
        <dbReference type="ARBA" id="ARBA00022801"/>
    </source>
</evidence>
<dbReference type="InterPro" id="IPR048650">
    <property type="entry name" value="ISOA1-3-like_C"/>
</dbReference>
<gene>
    <name evidence="6" type="primary">glgX</name>
    <name evidence="6" type="ORF">ISF26_08840</name>
</gene>
<name>A0ABY3PRP8_9CYAN</name>
<dbReference type="InterPro" id="IPR006047">
    <property type="entry name" value="GH13_cat_dom"/>
</dbReference>
<comment type="similarity">
    <text evidence="1">Belongs to the glycosyl hydrolase 13 family.</text>
</comment>
<dbReference type="Gene3D" id="2.60.40.10">
    <property type="entry name" value="Immunoglobulins"/>
    <property type="match status" value="1"/>
</dbReference>
<dbReference type="SUPFAM" id="SSF81296">
    <property type="entry name" value="E set domains"/>
    <property type="match status" value="1"/>
</dbReference>
<dbReference type="InterPro" id="IPR013783">
    <property type="entry name" value="Ig-like_fold"/>
</dbReference>
<organism evidence="6 7">
    <name type="scientific">Gloeobacter morelensis MG652769</name>
    <dbReference type="NCBI Taxonomy" id="2781736"/>
    <lineage>
        <taxon>Bacteria</taxon>
        <taxon>Bacillati</taxon>
        <taxon>Cyanobacteriota</taxon>
        <taxon>Cyanophyceae</taxon>
        <taxon>Gloeobacterales</taxon>
        <taxon>Gloeobacteraceae</taxon>
        <taxon>Gloeobacter</taxon>
        <taxon>Gloeobacter morelensis</taxon>
    </lineage>
</organism>
<protein>
    <submittedName>
        <fullName evidence="6">Glycogen debranching protein GlgX</fullName>
    </submittedName>
</protein>
<dbReference type="EMBL" id="CP063845">
    <property type="protein sequence ID" value="UFP96295.1"/>
    <property type="molecule type" value="Genomic_DNA"/>
</dbReference>
<evidence type="ECO:0000256" key="4">
    <source>
        <dbReference type="ARBA" id="ARBA00023295"/>
    </source>
</evidence>
<dbReference type="Pfam" id="PF00128">
    <property type="entry name" value="Alpha-amylase"/>
    <property type="match status" value="1"/>
</dbReference>
<dbReference type="SUPFAM" id="SSF51011">
    <property type="entry name" value="Glycosyl hydrolase domain"/>
    <property type="match status" value="1"/>
</dbReference>
<proteinExistence type="inferred from homology"/>
<dbReference type="PANTHER" id="PTHR43002">
    <property type="entry name" value="GLYCOGEN DEBRANCHING ENZYME"/>
    <property type="match status" value="1"/>
</dbReference>
<evidence type="ECO:0000259" key="5">
    <source>
        <dbReference type="SMART" id="SM00642"/>
    </source>
</evidence>
<dbReference type="SUPFAM" id="SSF51445">
    <property type="entry name" value="(Trans)glycosidases"/>
    <property type="match status" value="1"/>
</dbReference>
<evidence type="ECO:0000256" key="1">
    <source>
        <dbReference type="ARBA" id="ARBA00008061"/>
    </source>
</evidence>
<keyword evidence="7" id="KW-1185">Reference proteome</keyword>
<dbReference type="RefSeq" id="WP_230843540.1">
    <property type="nucleotide sequence ID" value="NZ_CP063845.1"/>
</dbReference>
<evidence type="ECO:0000313" key="7">
    <source>
        <dbReference type="Proteomes" id="UP001054846"/>
    </source>
</evidence>
<dbReference type="InterPro" id="IPR044505">
    <property type="entry name" value="GlgX_Isoamylase_N_E_set"/>
</dbReference>
<accession>A0ABY3PRP8</accession>
<dbReference type="Proteomes" id="UP001054846">
    <property type="component" value="Chromosome"/>
</dbReference>
<keyword evidence="2" id="KW-0378">Hydrolase</keyword>
<dbReference type="NCBIfam" id="TIGR02100">
    <property type="entry name" value="glgX_debranch"/>
    <property type="match status" value="1"/>
</dbReference>
<dbReference type="InterPro" id="IPR014756">
    <property type="entry name" value="Ig_E-set"/>
</dbReference>
<dbReference type="CDD" id="cd02856">
    <property type="entry name" value="E_set_GDE_Isoamylase_N"/>
    <property type="match status" value="1"/>
</dbReference>
<dbReference type="InterPro" id="IPR004193">
    <property type="entry name" value="Glyco_hydro_13_N"/>
</dbReference>
<dbReference type="SMART" id="SM00642">
    <property type="entry name" value="Aamy"/>
    <property type="match status" value="1"/>
</dbReference>
<sequence>MGNSGVLPGRSFPLGATVTERGVNFCLFSQSATALELLLFDGPNDPKPTRVVRFEPACHRTFYYWHMLVPEVGAGQVYAYRAYGPFAPARGQRFDGEKVLLDPYARAVVGWRNYSREAAIRPGDNCAQALRAVVTDPGAYDWEGDTPLNTPYARTVIYELHVGGFTRHPNSGVPASKRGTYAGLTEKIPYLQSLGVTAVELMPIHQFDEQDARPGLTNYWGYSSLAFFAPHRPYSSRQDPTGPLDEFRDLVKALHRAGIEVILDVVFNHTAEGNHTGPTLSFKGLENQVYYMLEAENPALYRNYSGCGNTVKANHPIVGRLILDCLRYWVAEMHVDGFRFDLASVLSRNLYGVPVDKPAILWSIESDPILAGTKIIAEAWDAAGLYQVGSFFGERFAEWNGPYRDDVRRFIKSDSHTVAKLVSRLLASPDIYYLPDREPNHSINFVTCHDGFTLNDLVSYNQKHNAANGEDSRDGADDNFSWNCGVEGPTDDREIEALRLRQIKNCLTVLFVSQGTPMIAMGDEVRRTQRGNNNAYCQDSELSWFDWSLLEKNADPLRFARALIHFSQSLKLTQLEHILAFAPDGERPYAVLHGVRVHQPDLSGDSHALALGLHYPGAGEHLHVLLNAYWEALDFELPPPPPGLVWHRIVDTARPAPEDIAGRPDAPPVLAGAYRAGARSTVVLLALSA</sequence>
<keyword evidence="4" id="KW-0326">Glycosidase</keyword>
<dbReference type="Pfam" id="PF02922">
    <property type="entry name" value="CBM_48"/>
    <property type="match status" value="1"/>
</dbReference>
<dbReference type="Pfam" id="PF21156">
    <property type="entry name" value="ISOA1-3_C"/>
    <property type="match status" value="1"/>
</dbReference>
<dbReference type="Gene3D" id="2.60.40.1180">
    <property type="entry name" value="Golgi alpha-mannosidase II"/>
    <property type="match status" value="1"/>
</dbReference>
<evidence type="ECO:0000256" key="3">
    <source>
        <dbReference type="ARBA" id="ARBA00022946"/>
    </source>
</evidence>
<dbReference type="InterPro" id="IPR013780">
    <property type="entry name" value="Glyco_hydro_b"/>
</dbReference>
<dbReference type="InterPro" id="IPR017853">
    <property type="entry name" value="GH"/>
</dbReference>
<dbReference type="Gene3D" id="3.20.20.80">
    <property type="entry name" value="Glycosidases"/>
    <property type="match status" value="1"/>
</dbReference>
<dbReference type="CDD" id="cd11326">
    <property type="entry name" value="AmyAc_Glg_debranch"/>
    <property type="match status" value="1"/>
</dbReference>